<evidence type="ECO:0000313" key="3">
    <source>
        <dbReference type="Proteomes" id="UP000321794"/>
    </source>
</evidence>
<dbReference type="RefSeq" id="WP_057730918.1">
    <property type="nucleotide sequence ID" value="NZ_BJZK01000001.1"/>
</dbReference>
<gene>
    <name evidence="2" type="ORF">LZY01_00810</name>
</gene>
<organism evidence="2 3">
    <name type="scientific">Levilactobacillus zymae</name>
    <dbReference type="NCBI Taxonomy" id="267363"/>
    <lineage>
        <taxon>Bacteria</taxon>
        <taxon>Bacillati</taxon>
        <taxon>Bacillota</taxon>
        <taxon>Bacilli</taxon>
        <taxon>Lactobacillales</taxon>
        <taxon>Lactobacillaceae</taxon>
        <taxon>Levilactobacillus</taxon>
    </lineage>
</organism>
<reference evidence="2 3" key="1">
    <citation type="submission" date="2019-07" db="EMBL/GenBank/DDBJ databases">
        <title>Whole genome shotgun sequence of Lactobacillus zymae NBRC 107157.</title>
        <authorList>
            <person name="Hosoyama A."/>
            <person name="Uohara A."/>
            <person name="Ohji S."/>
            <person name="Ichikawa N."/>
        </authorList>
    </citation>
    <scope>NUCLEOTIDE SEQUENCE [LARGE SCALE GENOMIC DNA]</scope>
    <source>
        <strain evidence="2 3">NBRC 107157</strain>
    </source>
</reference>
<dbReference type="EMBL" id="BJZK01000001">
    <property type="protein sequence ID" value="GEO70913.1"/>
    <property type="molecule type" value="Genomic_DNA"/>
</dbReference>
<keyword evidence="3" id="KW-1185">Reference proteome</keyword>
<name>A0ABQ0WT16_9LACO</name>
<protein>
    <submittedName>
        <fullName evidence="2">Transcriptional regulator</fullName>
    </submittedName>
</protein>
<feature type="domain" description="DUF2087" evidence="1">
    <location>
        <begin position="5"/>
        <end position="73"/>
    </location>
</feature>
<accession>A0ABQ0WT16</accession>
<dbReference type="InterPro" id="IPR018656">
    <property type="entry name" value="DUF2087"/>
</dbReference>
<proteinExistence type="predicted"/>
<sequence>MPELQLTRLPRKQKRLLTTLERVTSTIPGDQRFTEPQINAYLRPIYADYAMLRRLLIDYHFLARTPDGTAYWRVASERTV</sequence>
<dbReference type="Pfam" id="PF09860">
    <property type="entry name" value="DUF2087"/>
    <property type="match status" value="1"/>
</dbReference>
<dbReference type="Proteomes" id="UP000321794">
    <property type="component" value="Unassembled WGS sequence"/>
</dbReference>
<comment type="caution">
    <text evidence="2">The sequence shown here is derived from an EMBL/GenBank/DDBJ whole genome shotgun (WGS) entry which is preliminary data.</text>
</comment>
<evidence type="ECO:0000259" key="1">
    <source>
        <dbReference type="Pfam" id="PF09860"/>
    </source>
</evidence>
<evidence type="ECO:0000313" key="2">
    <source>
        <dbReference type="EMBL" id="GEO70913.1"/>
    </source>
</evidence>